<dbReference type="OrthoDB" id="7840973at2"/>
<evidence type="ECO:0000313" key="2">
    <source>
        <dbReference type="Proteomes" id="UP000199441"/>
    </source>
</evidence>
<proteinExistence type="predicted"/>
<sequence length="183" mass="19322">MSWIDEFLADGPEYVAEARSVQDIQDLLLRAGLGVKLPLDIAADFAGMAALLMSDPSLFAMAVAALEGPHLPVRVEGTLEHKVIDGASIVMAAPQLSAAFVDGATRVVLHGLAWPQLLWPLLLRIEQVYGFASQVSRPDAHTVMVSKTATGMARLAAPQPVPLIPLARLKVLAVDAPDAEGTG</sequence>
<dbReference type="EMBL" id="FNOI01000005">
    <property type="protein sequence ID" value="SDX27714.1"/>
    <property type="molecule type" value="Genomic_DNA"/>
</dbReference>
<name>A0A1H3AEW4_9RHOB</name>
<dbReference type="STRING" id="670155.SAMN04488001_2837"/>
<dbReference type="Proteomes" id="UP000199441">
    <property type="component" value="Unassembled WGS sequence"/>
</dbReference>
<keyword evidence="2" id="KW-1185">Reference proteome</keyword>
<gene>
    <name evidence="1" type="ORF">SAMN04488001_2837</name>
</gene>
<dbReference type="RefSeq" id="WP_089947591.1">
    <property type="nucleotide sequence ID" value="NZ_FNOI01000005.1"/>
</dbReference>
<protein>
    <submittedName>
        <fullName evidence="1">Uncharacterized protein</fullName>
    </submittedName>
</protein>
<evidence type="ECO:0000313" key="1">
    <source>
        <dbReference type="EMBL" id="SDX27714.1"/>
    </source>
</evidence>
<organism evidence="1 2">
    <name type="scientific">Litoreibacter albidus</name>
    <dbReference type="NCBI Taxonomy" id="670155"/>
    <lineage>
        <taxon>Bacteria</taxon>
        <taxon>Pseudomonadati</taxon>
        <taxon>Pseudomonadota</taxon>
        <taxon>Alphaproteobacteria</taxon>
        <taxon>Rhodobacterales</taxon>
        <taxon>Roseobacteraceae</taxon>
        <taxon>Litoreibacter</taxon>
    </lineage>
</organism>
<accession>A0A1H3AEW4</accession>
<dbReference type="AlphaFoldDB" id="A0A1H3AEW4"/>
<reference evidence="2" key="1">
    <citation type="submission" date="2016-10" db="EMBL/GenBank/DDBJ databases">
        <authorList>
            <person name="Varghese N."/>
            <person name="Submissions S."/>
        </authorList>
    </citation>
    <scope>NUCLEOTIDE SEQUENCE [LARGE SCALE GENOMIC DNA]</scope>
    <source>
        <strain evidence="2">DSM 26922</strain>
    </source>
</reference>